<accession>A0A1E7FUJ1</accession>
<evidence type="ECO:0000256" key="3">
    <source>
        <dbReference type="SAM" id="MobiDB-lite"/>
    </source>
</evidence>
<feature type="compositionally biased region" description="Low complexity" evidence="3">
    <location>
        <begin position="130"/>
        <end position="142"/>
    </location>
</feature>
<dbReference type="SUPFAM" id="SSF52047">
    <property type="entry name" value="RNI-like"/>
    <property type="match status" value="1"/>
</dbReference>
<name>A0A1E7FUJ1_9STRA</name>
<dbReference type="OrthoDB" id="1728874at2759"/>
<evidence type="ECO:0000313" key="5">
    <source>
        <dbReference type="Proteomes" id="UP000095751"/>
    </source>
</evidence>
<sequence length="308" mass="33222">MGNTQPHNKTGRKVVEQKLENAKKTGVLSLSEHKLENVPSQVFEISKLTTLDLSKNKITVLNPKISNLKVLKSLNVDNNKLTPGSISDDTLISLTKLKTLSLNNNQLGRPNNNNNSTNNGGGGGGGGGKTNNNNKSKSYDALPTTLPKSLKTLLLSNNSLSNIPRCIVGCSGSIVVQLQLLEKLDLSSNNLATVPETICNLPSLNDLNLDNNVIVSLPTSIGKLSKLKVLSVRNNHIAGKRPNSPQPLPKELWTDTLLIDMNLHGNPMTSTQLNAIDGFDVFLKRRREVKNKDILGGAMTDLSVCGLK</sequence>
<dbReference type="InParanoid" id="A0A1E7FUJ1"/>
<evidence type="ECO:0000256" key="2">
    <source>
        <dbReference type="ARBA" id="ARBA00022737"/>
    </source>
</evidence>
<dbReference type="InterPro" id="IPR032675">
    <property type="entry name" value="LRR_dom_sf"/>
</dbReference>
<keyword evidence="2" id="KW-0677">Repeat</keyword>
<reference evidence="4 5" key="1">
    <citation type="submission" date="2016-09" db="EMBL/GenBank/DDBJ databases">
        <title>Extensive genetic diversity and differential bi-allelic expression allows diatom success in the polar Southern Ocean.</title>
        <authorList>
            <consortium name="DOE Joint Genome Institute"/>
            <person name="Mock T."/>
            <person name="Otillar R.P."/>
            <person name="Strauss J."/>
            <person name="Dupont C."/>
            <person name="Frickenhaus S."/>
            <person name="Maumus F."/>
            <person name="Mcmullan M."/>
            <person name="Sanges R."/>
            <person name="Schmutz J."/>
            <person name="Toseland A."/>
            <person name="Valas R."/>
            <person name="Veluchamy A."/>
            <person name="Ward B.J."/>
            <person name="Allen A."/>
            <person name="Barry K."/>
            <person name="Falciatore A."/>
            <person name="Ferrante M."/>
            <person name="Fortunato A.E."/>
            <person name="Gloeckner G."/>
            <person name="Gruber A."/>
            <person name="Hipkin R."/>
            <person name="Janech M."/>
            <person name="Kroth P."/>
            <person name="Leese F."/>
            <person name="Lindquist E."/>
            <person name="Lyon B.R."/>
            <person name="Martin J."/>
            <person name="Mayer C."/>
            <person name="Parker M."/>
            <person name="Quesneville H."/>
            <person name="Raymond J."/>
            <person name="Uhlig C."/>
            <person name="Valentin K.U."/>
            <person name="Worden A.Z."/>
            <person name="Armbrust E.V."/>
            <person name="Bowler C."/>
            <person name="Green B."/>
            <person name="Moulton V."/>
            <person name="Van Oosterhout C."/>
            <person name="Grigoriev I."/>
        </authorList>
    </citation>
    <scope>NUCLEOTIDE SEQUENCE [LARGE SCALE GENOMIC DNA]</scope>
    <source>
        <strain evidence="4 5">CCMP1102</strain>
    </source>
</reference>
<evidence type="ECO:0000313" key="4">
    <source>
        <dbReference type="EMBL" id="OEU21804.1"/>
    </source>
</evidence>
<gene>
    <name evidence="4" type="ORF">FRACYDRAFT_204893</name>
</gene>
<dbReference type="Pfam" id="PF00560">
    <property type="entry name" value="LRR_1"/>
    <property type="match status" value="1"/>
</dbReference>
<dbReference type="KEGG" id="fcy:FRACYDRAFT_204893"/>
<dbReference type="EMBL" id="KV784353">
    <property type="protein sequence ID" value="OEU21804.1"/>
    <property type="molecule type" value="Genomic_DNA"/>
</dbReference>
<evidence type="ECO:0000256" key="1">
    <source>
        <dbReference type="ARBA" id="ARBA00022614"/>
    </source>
</evidence>
<dbReference type="SMART" id="SM00364">
    <property type="entry name" value="LRR_BAC"/>
    <property type="match status" value="3"/>
</dbReference>
<feature type="compositionally biased region" description="Gly residues" evidence="3">
    <location>
        <begin position="119"/>
        <end position="129"/>
    </location>
</feature>
<dbReference type="InterPro" id="IPR003591">
    <property type="entry name" value="Leu-rich_rpt_typical-subtyp"/>
</dbReference>
<dbReference type="InterPro" id="IPR001611">
    <property type="entry name" value="Leu-rich_rpt"/>
</dbReference>
<keyword evidence="5" id="KW-1185">Reference proteome</keyword>
<keyword evidence="1" id="KW-0433">Leucine-rich repeat</keyword>
<dbReference type="AlphaFoldDB" id="A0A1E7FUJ1"/>
<dbReference type="Proteomes" id="UP000095751">
    <property type="component" value="Unassembled WGS sequence"/>
</dbReference>
<protein>
    <submittedName>
        <fullName evidence="4">L domain-like protein</fullName>
    </submittedName>
</protein>
<dbReference type="PANTHER" id="PTHR48051:SF54">
    <property type="entry name" value="LEUCINE-RICH REPEAT-CONTAINING PROTEIN"/>
    <property type="match status" value="1"/>
</dbReference>
<proteinExistence type="predicted"/>
<dbReference type="Pfam" id="PF13855">
    <property type="entry name" value="LRR_8"/>
    <property type="match status" value="2"/>
</dbReference>
<feature type="compositionally biased region" description="Low complexity" evidence="3">
    <location>
        <begin position="103"/>
        <end position="118"/>
    </location>
</feature>
<organism evidence="4 5">
    <name type="scientific">Fragilariopsis cylindrus CCMP1102</name>
    <dbReference type="NCBI Taxonomy" id="635003"/>
    <lineage>
        <taxon>Eukaryota</taxon>
        <taxon>Sar</taxon>
        <taxon>Stramenopiles</taxon>
        <taxon>Ochrophyta</taxon>
        <taxon>Bacillariophyta</taxon>
        <taxon>Bacillariophyceae</taxon>
        <taxon>Bacillariophycidae</taxon>
        <taxon>Bacillariales</taxon>
        <taxon>Bacillariaceae</taxon>
        <taxon>Fragilariopsis</taxon>
    </lineage>
</organism>
<dbReference type="SMART" id="SM00369">
    <property type="entry name" value="LRR_TYP"/>
    <property type="match status" value="5"/>
</dbReference>
<dbReference type="PROSITE" id="PS51450">
    <property type="entry name" value="LRR"/>
    <property type="match status" value="1"/>
</dbReference>
<dbReference type="GO" id="GO:0005737">
    <property type="term" value="C:cytoplasm"/>
    <property type="evidence" value="ECO:0007669"/>
    <property type="project" value="TreeGrafter"/>
</dbReference>
<dbReference type="Gene3D" id="3.80.10.10">
    <property type="entry name" value="Ribonuclease Inhibitor"/>
    <property type="match status" value="2"/>
</dbReference>
<dbReference type="InterPro" id="IPR050216">
    <property type="entry name" value="LRR_domain-containing"/>
</dbReference>
<dbReference type="PANTHER" id="PTHR48051">
    <property type="match status" value="1"/>
</dbReference>
<dbReference type="SMART" id="SM00365">
    <property type="entry name" value="LRR_SD22"/>
    <property type="match status" value="4"/>
</dbReference>
<feature type="region of interest" description="Disordered" evidence="3">
    <location>
        <begin position="103"/>
        <end position="142"/>
    </location>
</feature>
<dbReference type="PRINTS" id="PR00019">
    <property type="entry name" value="LEURICHRPT"/>
</dbReference>